<evidence type="ECO:0000313" key="3">
    <source>
        <dbReference type="EMBL" id="KAF2136924.1"/>
    </source>
</evidence>
<dbReference type="PANTHER" id="PTHR24320:SF154">
    <property type="entry name" value="OXIDOREDUCTASE, SHORT-CHAIN DEHYDROGENASE_REDUCTASE FAMILY (AFU_ORTHOLOGUE AFUA_2G04560)"/>
    <property type="match status" value="1"/>
</dbReference>
<dbReference type="Pfam" id="PF00106">
    <property type="entry name" value="adh_short"/>
    <property type="match status" value="1"/>
</dbReference>
<evidence type="ECO:0000313" key="4">
    <source>
        <dbReference type="Proteomes" id="UP000799438"/>
    </source>
</evidence>
<dbReference type="InterPro" id="IPR002347">
    <property type="entry name" value="SDR_fam"/>
</dbReference>
<dbReference type="GO" id="GO:0016491">
    <property type="term" value="F:oxidoreductase activity"/>
    <property type="evidence" value="ECO:0007669"/>
    <property type="project" value="UniProtKB-KW"/>
</dbReference>
<evidence type="ECO:0000256" key="2">
    <source>
        <dbReference type="ARBA" id="ARBA00023002"/>
    </source>
</evidence>
<dbReference type="PRINTS" id="PR00081">
    <property type="entry name" value="GDHRDH"/>
</dbReference>
<dbReference type="SUPFAM" id="SSF51735">
    <property type="entry name" value="NAD(P)-binding Rossmann-fold domains"/>
    <property type="match status" value="1"/>
</dbReference>
<gene>
    <name evidence="3" type="ORF">K452DRAFT_312736</name>
</gene>
<dbReference type="Proteomes" id="UP000799438">
    <property type="component" value="Unassembled WGS sequence"/>
</dbReference>
<evidence type="ECO:0008006" key="5">
    <source>
        <dbReference type="Google" id="ProtNLM"/>
    </source>
</evidence>
<organism evidence="3 4">
    <name type="scientific">Aplosporella prunicola CBS 121167</name>
    <dbReference type="NCBI Taxonomy" id="1176127"/>
    <lineage>
        <taxon>Eukaryota</taxon>
        <taxon>Fungi</taxon>
        <taxon>Dikarya</taxon>
        <taxon>Ascomycota</taxon>
        <taxon>Pezizomycotina</taxon>
        <taxon>Dothideomycetes</taxon>
        <taxon>Dothideomycetes incertae sedis</taxon>
        <taxon>Botryosphaeriales</taxon>
        <taxon>Aplosporellaceae</taxon>
        <taxon>Aplosporella</taxon>
    </lineage>
</organism>
<reference evidence="3" key="1">
    <citation type="journal article" date="2020" name="Stud. Mycol.">
        <title>101 Dothideomycetes genomes: a test case for predicting lifestyles and emergence of pathogens.</title>
        <authorList>
            <person name="Haridas S."/>
            <person name="Albert R."/>
            <person name="Binder M."/>
            <person name="Bloem J."/>
            <person name="Labutti K."/>
            <person name="Salamov A."/>
            <person name="Andreopoulos B."/>
            <person name="Baker S."/>
            <person name="Barry K."/>
            <person name="Bills G."/>
            <person name="Bluhm B."/>
            <person name="Cannon C."/>
            <person name="Castanera R."/>
            <person name="Culley D."/>
            <person name="Daum C."/>
            <person name="Ezra D."/>
            <person name="Gonzalez J."/>
            <person name="Henrissat B."/>
            <person name="Kuo A."/>
            <person name="Liang C."/>
            <person name="Lipzen A."/>
            <person name="Lutzoni F."/>
            <person name="Magnuson J."/>
            <person name="Mondo S."/>
            <person name="Nolan M."/>
            <person name="Ohm R."/>
            <person name="Pangilinan J."/>
            <person name="Park H.-J."/>
            <person name="Ramirez L."/>
            <person name="Alfaro M."/>
            <person name="Sun H."/>
            <person name="Tritt A."/>
            <person name="Yoshinaga Y."/>
            <person name="Zwiers L.-H."/>
            <person name="Turgeon B."/>
            <person name="Goodwin S."/>
            <person name="Spatafora J."/>
            <person name="Crous P."/>
            <person name="Grigoriev I."/>
        </authorList>
    </citation>
    <scope>NUCLEOTIDE SEQUENCE</scope>
    <source>
        <strain evidence="3">CBS 121167</strain>
    </source>
</reference>
<keyword evidence="4" id="KW-1185">Reference proteome</keyword>
<dbReference type="OrthoDB" id="191139at2759"/>
<name>A0A6A6B128_9PEZI</name>
<dbReference type="InterPro" id="IPR036291">
    <property type="entry name" value="NAD(P)-bd_dom_sf"/>
</dbReference>
<dbReference type="Gene3D" id="3.40.50.720">
    <property type="entry name" value="NAD(P)-binding Rossmann-like Domain"/>
    <property type="match status" value="1"/>
</dbReference>
<proteinExistence type="inferred from homology"/>
<dbReference type="GeneID" id="54301073"/>
<evidence type="ECO:0000256" key="1">
    <source>
        <dbReference type="ARBA" id="ARBA00006484"/>
    </source>
</evidence>
<comment type="similarity">
    <text evidence="1">Belongs to the short-chain dehydrogenases/reductases (SDR) family.</text>
</comment>
<protein>
    <recommendedName>
        <fullName evidence="5">Ketoreductase (KR) domain-containing protein</fullName>
    </recommendedName>
</protein>
<sequence>MPTFNPAKDIPDLSGKVILITGGTSGIGLTSVHLLAPHKPSHIYFTGRNATAAESVISAAQVSAPTVPVTFIPLDLAGPRTEIRATLAPHFSGPDARLNILIANASIMATPPGLTTEG</sequence>
<dbReference type="PANTHER" id="PTHR24320">
    <property type="entry name" value="RETINOL DEHYDROGENASE"/>
    <property type="match status" value="1"/>
</dbReference>
<accession>A0A6A6B128</accession>
<dbReference type="AlphaFoldDB" id="A0A6A6B128"/>
<keyword evidence="2" id="KW-0560">Oxidoreductase</keyword>
<dbReference type="RefSeq" id="XP_033392642.1">
    <property type="nucleotide sequence ID" value="XM_033543576.1"/>
</dbReference>
<dbReference type="EMBL" id="ML995509">
    <property type="protein sequence ID" value="KAF2136924.1"/>
    <property type="molecule type" value="Genomic_DNA"/>
</dbReference>